<reference evidence="1" key="1">
    <citation type="journal article" date="2020" name="Stud. Mycol.">
        <title>101 Dothideomycetes genomes: a test case for predicting lifestyles and emergence of pathogens.</title>
        <authorList>
            <person name="Haridas S."/>
            <person name="Albert R."/>
            <person name="Binder M."/>
            <person name="Bloem J."/>
            <person name="Labutti K."/>
            <person name="Salamov A."/>
            <person name="Andreopoulos B."/>
            <person name="Baker S."/>
            <person name="Barry K."/>
            <person name="Bills G."/>
            <person name="Bluhm B."/>
            <person name="Cannon C."/>
            <person name="Castanera R."/>
            <person name="Culley D."/>
            <person name="Daum C."/>
            <person name="Ezra D."/>
            <person name="Gonzalez J."/>
            <person name="Henrissat B."/>
            <person name="Kuo A."/>
            <person name="Liang C."/>
            <person name="Lipzen A."/>
            <person name="Lutzoni F."/>
            <person name="Magnuson J."/>
            <person name="Mondo S."/>
            <person name="Nolan M."/>
            <person name="Ohm R."/>
            <person name="Pangilinan J."/>
            <person name="Park H.-J."/>
            <person name="Ramirez L."/>
            <person name="Alfaro M."/>
            <person name="Sun H."/>
            <person name="Tritt A."/>
            <person name="Yoshinaga Y."/>
            <person name="Zwiers L.-H."/>
            <person name="Turgeon B."/>
            <person name="Goodwin S."/>
            <person name="Spatafora J."/>
            <person name="Crous P."/>
            <person name="Grigoriev I."/>
        </authorList>
    </citation>
    <scope>NUCLEOTIDE SEQUENCE</scope>
    <source>
        <strain evidence="1">ATCC 200398</strain>
    </source>
</reference>
<name>A0ACB6Q7N1_9PLEO</name>
<gene>
    <name evidence="1" type="ORF">BDR25DRAFT_298940</name>
</gene>
<evidence type="ECO:0000313" key="2">
    <source>
        <dbReference type="Proteomes" id="UP000799755"/>
    </source>
</evidence>
<accession>A0ACB6Q7N1</accession>
<keyword evidence="2" id="KW-1185">Reference proteome</keyword>
<protein>
    <submittedName>
        <fullName evidence="1">Alpha/beta-hydrolase</fullName>
    </submittedName>
</protein>
<dbReference type="EMBL" id="MU003561">
    <property type="protein sequence ID" value="KAF2462856.1"/>
    <property type="molecule type" value="Genomic_DNA"/>
</dbReference>
<evidence type="ECO:0000313" key="1">
    <source>
        <dbReference type="EMBL" id="KAF2462856.1"/>
    </source>
</evidence>
<comment type="caution">
    <text evidence="1">The sequence shown here is derived from an EMBL/GenBank/DDBJ whole genome shotgun (WGS) entry which is preliminary data.</text>
</comment>
<proteinExistence type="predicted"/>
<dbReference type="Proteomes" id="UP000799755">
    <property type="component" value="Unassembled WGS sequence"/>
</dbReference>
<organism evidence="1 2">
    <name type="scientific">Lindgomyces ingoldianus</name>
    <dbReference type="NCBI Taxonomy" id="673940"/>
    <lineage>
        <taxon>Eukaryota</taxon>
        <taxon>Fungi</taxon>
        <taxon>Dikarya</taxon>
        <taxon>Ascomycota</taxon>
        <taxon>Pezizomycotina</taxon>
        <taxon>Dothideomycetes</taxon>
        <taxon>Pleosporomycetidae</taxon>
        <taxon>Pleosporales</taxon>
        <taxon>Lindgomycetaceae</taxon>
        <taxon>Lindgomyces</taxon>
    </lineage>
</organism>
<sequence>MAPVFNLLWVLSLLPANVAVAQTAPIADVGYAKYRGTQNTTLGVNTFFALKFAEAPVGALRWKAPKPIEDSKNFTTGILDATTAGPSCVQGYPYWILPNPGRPAGSEDCLHLNVVTPSNATSTSKLPVLVNIHGGGYTLGDGNSIQPYALVRHSNNSIIVVNIQYRLGSYGFMGSKKFSRAGGATNLGLLDQRLAIEWVQKHISTFGGDPKKVTIMGGSAGGGSVTSQMILYGGVRKPPFRAAIAEYPWWQQFLRDQQLEKQYNNLLSAANCTNMSCLREMSEDALALATQATYAKGYADEAYGYGNFYYGPSVDGYVIQDLPNEEFKAGHYTKVPLLIDRDQYEGFVFTNQSITTTAEETRDMRVQFQYADDTFMQQLYNLYPASAFNSTVWQRQTWFGDFIINCPTYFVASALTLTGQKVWKLIFNAGSQEHGATGPYLFDINYNSSPSANVTLANIMKDWFISFIIHTDPNTQSWSGVQKPSWLQYQAEANIMDVNYTQVGVLSDRYFDKSERCDFFSENGAIIQNR</sequence>